<organism evidence="2 3">
    <name type="scientific">Weissella viridescens</name>
    <name type="common">Lactobacillus viridescens</name>
    <dbReference type="NCBI Taxonomy" id="1629"/>
    <lineage>
        <taxon>Bacteria</taxon>
        <taxon>Bacillati</taxon>
        <taxon>Bacillota</taxon>
        <taxon>Bacilli</taxon>
        <taxon>Lactobacillales</taxon>
        <taxon>Lactobacillaceae</taxon>
        <taxon>Weissella</taxon>
    </lineage>
</organism>
<evidence type="ECO:0000256" key="1">
    <source>
        <dbReference type="SAM" id="Phobius"/>
    </source>
</evidence>
<dbReference type="AlphaFoldDB" id="A0A380P4Y6"/>
<dbReference type="Proteomes" id="UP000254621">
    <property type="component" value="Unassembled WGS sequence"/>
</dbReference>
<protein>
    <submittedName>
        <fullName evidence="2">Uncharacterized protein</fullName>
    </submittedName>
</protein>
<evidence type="ECO:0000313" key="3">
    <source>
        <dbReference type="Proteomes" id="UP000254621"/>
    </source>
</evidence>
<accession>A0A380P4Y6</accession>
<feature type="transmembrane region" description="Helical" evidence="1">
    <location>
        <begin position="9"/>
        <end position="30"/>
    </location>
</feature>
<evidence type="ECO:0000313" key="2">
    <source>
        <dbReference type="EMBL" id="SUP59582.1"/>
    </source>
</evidence>
<gene>
    <name evidence="2" type="ORF">NCTC13645_01840</name>
</gene>
<reference evidence="2 3" key="1">
    <citation type="submission" date="2018-06" db="EMBL/GenBank/DDBJ databases">
        <authorList>
            <consortium name="Pathogen Informatics"/>
            <person name="Doyle S."/>
        </authorList>
    </citation>
    <scope>NUCLEOTIDE SEQUENCE [LARGE SCALE GENOMIC DNA]</scope>
    <source>
        <strain evidence="2 3">NCTC13645</strain>
    </source>
</reference>
<proteinExistence type="predicted"/>
<keyword evidence="1" id="KW-0812">Transmembrane</keyword>
<dbReference type="EMBL" id="UHIV01000004">
    <property type="protein sequence ID" value="SUP59582.1"/>
    <property type="molecule type" value="Genomic_DNA"/>
</dbReference>
<sequence length="50" mass="5646">MTQQKRRRFVSVTVLIVGLMLIFGVGMIYFKLAPYVPLTLGLMITMILGD</sequence>
<name>A0A380P4Y6_WEIVI</name>
<keyword evidence="1" id="KW-0472">Membrane</keyword>
<keyword evidence="1" id="KW-1133">Transmembrane helix</keyword>